<keyword evidence="3" id="KW-0862">Zinc</keyword>
<dbReference type="SUPFAM" id="SSF57716">
    <property type="entry name" value="Glucocorticoid receptor-like (DNA-binding domain)"/>
    <property type="match status" value="1"/>
</dbReference>
<sequence>MQEKKIRNFEERLLEEHRKLLKSIQRNRLASEEVVLDHTEDEGDLAIANHNRELLQSLGEADYRLFNQILNALVRLKRGEYGICVRCEEDINEKRLNAVPWATLCLGCQSAAETESAGQRKMGAGFTELDPA</sequence>
<dbReference type="InterPro" id="IPR037187">
    <property type="entry name" value="DnaK_N"/>
</dbReference>
<feature type="domain" description="Zinc finger DksA/TraR C4-type" evidence="5">
    <location>
        <begin position="79"/>
        <end position="113"/>
    </location>
</feature>
<evidence type="ECO:0000256" key="2">
    <source>
        <dbReference type="ARBA" id="ARBA00022771"/>
    </source>
</evidence>
<evidence type="ECO:0000313" key="6">
    <source>
        <dbReference type="EMBL" id="OGE84566.1"/>
    </source>
</evidence>
<reference evidence="6 7" key="1">
    <citation type="journal article" date="2016" name="Nat. Commun.">
        <title>Thousands of microbial genomes shed light on interconnected biogeochemical processes in an aquifer system.</title>
        <authorList>
            <person name="Anantharaman K."/>
            <person name="Brown C.T."/>
            <person name="Hug L.A."/>
            <person name="Sharon I."/>
            <person name="Castelle C.J."/>
            <person name="Probst A.J."/>
            <person name="Thomas B.C."/>
            <person name="Singh A."/>
            <person name="Wilkins M.J."/>
            <person name="Karaoz U."/>
            <person name="Brodie E.L."/>
            <person name="Williams K.H."/>
            <person name="Hubbard S.S."/>
            <person name="Banfield J.F."/>
        </authorList>
    </citation>
    <scope>NUCLEOTIDE SEQUENCE [LARGE SCALE GENOMIC DNA]</scope>
</reference>
<accession>A0A1F5P3U3</accession>
<evidence type="ECO:0000256" key="3">
    <source>
        <dbReference type="ARBA" id="ARBA00022833"/>
    </source>
</evidence>
<dbReference type="EMBL" id="MFEN01000004">
    <property type="protein sequence ID" value="OGE84566.1"/>
    <property type="molecule type" value="Genomic_DNA"/>
</dbReference>
<dbReference type="PROSITE" id="PS51128">
    <property type="entry name" value="ZF_DKSA_2"/>
    <property type="match status" value="1"/>
</dbReference>
<proteinExistence type="predicted"/>
<comment type="caution">
    <text evidence="6">The sequence shown here is derived from an EMBL/GenBank/DDBJ whole genome shotgun (WGS) entry which is preliminary data.</text>
</comment>
<gene>
    <name evidence="6" type="ORF">A2846_04810</name>
</gene>
<dbReference type="AlphaFoldDB" id="A0A1F5P3U3"/>
<dbReference type="Gene3D" id="1.20.120.910">
    <property type="entry name" value="DksA, coiled-coil domain"/>
    <property type="match status" value="1"/>
</dbReference>
<name>A0A1F5P3U3_9BACT</name>
<dbReference type="PANTHER" id="PTHR33823:SF4">
    <property type="entry name" value="GENERAL STRESS PROTEIN 16O"/>
    <property type="match status" value="1"/>
</dbReference>
<evidence type="ECO:0000256" key="1">
    <source>
        <dbReference type="ARBA" id="ARBA00022723"/>
    </source>
</evidence>
<keyword evidence="1" id="KW-0479">Metal-binding</keyword>
<dbReference type="InterPro" id="IPR000962">
    <property type="entry name" value="Znf_DskA_TraR"/>
</dbReference>
<dbReference type="GO" id="GO:0008270">
    <property type="term" value="F:zinc ion binding"/>
    <property type="evidence" value="ECO:0007669"/>
    <property type="project" value="UniProtKB-KW"/>
</dbReference>
<protein>
    <recommendedName>
        <fullName evidence="5">Zinc finger DksA/TraR C4-type domain-containing protein</fullName>
    </recommendedName>
</protein>
<evidence type="ECO:0000259" key="5">
    <source>
        <dbReference type="Pfam" id="PF01258"/>
    </source>
</evidence>
<keyword evidence="2" id="KW-0863">Zinc-finger</keyword>
<dbReference type="SUPFAM" id="SSF109635">
    <property type="entry name" value="DnaK suppressor protein DksA, alpha-hairpin domain"/>
    <property type="match status" value="1"/>
</dbReference>
<evidence type="ECO:0000313" key="7">
    <source>
        <dbReference type="Proteomes" id="UP000176339"/>
    </source>
</evidence>
<dbReference type="PANTHER" id="PTHR33823">
    <property type="entry name" value="RNA POLYMERASE-BINDING TRANSCRIPTION FACTOR DKSA-RELATED"/>
    <property type="match status" value="1"/>
</dbReference>
<evidence type="ECO:0000256" key="4">
    <source>
        <dbReference type="PROSITE-ProRule" id="PRU00510"/>
    </source>
</evidence>
<dbReference type="Pfam" id="PF01258">
    <property type="entry name" value="zf-dskA_traR"/>
    <property type="match status" value="1"/>
</dbReference>
<feature type="zinc finger region" description="dksA C4-type" evidence="4">
    <location>
        <begin position="84"/>
        <end position="108"/>
    </location>
</feature>
<organism evidence="6 7">
    <name type="scientific">Candidatus Doudnabacteria bacterium RIFCSPHIGHO2_01_FULL_49_9</name>
    <dbReference type="NCBI Taxonomy" id="1817827"/>
    <lineage>
        <taxon>Bacteria</taxon>
        <taxon>Candidatus Doudnaibacteriota</taxon>
    </lineage>
</organism>
<dbReference type="Proteomes" id="UP000176339">
    <property type="component" value="Unassembled WGS sequence"/>
</dbReference>